<dbReference type="InterPro" id="IPR036683">
    <property type="entry name" value="CO_DH_flav_C_dom_sf"/>
</dbReference>
<dbReference type="Pfam" id="PF00941">
    <property type="entry name" value="FAD_binding_5"/>
    <property type="match status" value="1"/>
</dbReference>
<dbReference type="EMBL" id="CAFBIY010000063">
    <property type="protein sequence ID" value="CAB4850753.1"/>
    <property type="molecule type" value="Genomic_DNA"/>
</dbReference>
<accession>A0A6J7C4R5</accession>
<sequence>MKPSQFQHHAPERVDEVVALLAEYGDDAKVLAGGQSLIPIMALRMATYPHLVDIARVPDLSKISATPNAVRVGAMVRQSHAERDAAVATVPLLAKALPHIGHFQIRNRGTVGGSIAHADPASELPAVALALDARIEATGPGGVRFIDASEFFLSTWQTALDDGEILSAVEFPVWGAGSGFGVEEIARRKGDFALVGALAGVTLDGDRVTRACITMIGVGSTPVRCHEAEAALIAGGANADLNEIGRIAAAPLTPTHDVHASAAYRKHVSPAIVRRALTAALKEARS</sequence>
<evidence type="ECO:0000313" key="9">
    <source>
        <dbReference type="EMBL" id="CAB4939425.1"/>
    </source>
</evidence>
<dbReference type="Gene3D" id="3.30.390.50">
    <property type="entry name" value="CO dehydrogenase flavoprotein, C-terminal domain"/>
    <property type="match status" value="1"/>
</dbReference>
<dbReference type="SUPFAM" id="SSF56176">
    <property type="entry name" value="FAD-binding/transporter-associated domain-like"/>
    <property type="match status" value="1"/>
</dbReference>
<feature type="domain" description="FAD-binding PCMH-type" evidence="4">
    <location>
        <begin position="1"/>
        <end position="176"/>
    </location>
</feature>
<proteinExistence type="predicted"/>
<dbReference type="InterPro" id="IPR002346">
    <property type="entry name" value="Mopterin_DH_FAD-bd"/>
</dbReference>
<dbReference type="Gene3D" id="3.30.465.10">
    <property type="match status" value="1"/>
</dbReference>
<keyword evidence="1" id="KW-0285">Flavoprotein</keyword>
<organism evidence="8">
    <name type="scientific">freshwater metagenome</name>
    <dbReference type="NCBI Taxonomy" id="449393"/>
    <lineage>
        <taxon>unclassified sequences</taxon>
        <taxon>metagenomes</taxon>
        <taxon>ecological metagenomes</taxon>
    </lineage>
</organism>
<evidence type="ECO:0000313" key="5">
    <source>
        <dbReference type="EMBL" id="CAB4364095.1"/>
    </source>
</evidence>
<dbReference type="AlphaFoldDB" id="A0A6J7C4R5"/>
<evidence type="ECO:0000313" key="6">
    <source>
        <dbReference type="EMBL" id="CAB4725970.1"/>
    </source>
</evidence>
<dbReference type="InterPro" id="IPR036318">
    <property type="entry name" value="FAD-bd_PCMH-like_sf"/>
</dbReference>
<dbReference type="SMART" id="SM01092">
    <property type="entry name" value="CO_deh_flav_C"/>
    <property type="match status" value="1"/>
</dbReference>
<dbReference type="SUPFAM" id="SSF55447">
    <property type="entry name" value="CO dehydrogenase flavoprotein C-terminal domain-like"/>
    <property type="match status" value="1"/>
</dbReference>
<evidence type="ECO:0000259" key="4">
    <source>
        <dbReference type="PROSITE" id="PS51387"/>
    </source>
</evidence>
<protein>
    <submittedName>
        <fullName evidence="8">Unannotated protein</fullName>
    </submittedName>
</protein>
<name>A0A6J7C4R5_9ZZZZ</name>
<dbReference type="EMBL" id="CAFBOL010000001">
    <property type="protein sequence ID" value="CAB4970737.1"/>
    <property type="molecule type" value="Genomic_DNA"/>
</dbReference>
<dbReference type="EMBL" id="CAFBMT010000011">
    <property type="protein sequence ID" value="CAB4939425.1"/>
    <property type="molecule type" value="Genomic_DNA"/>
</dbReference>
<dbReference type="InterPro" id="IPR016167">
    <property type="entry name" value="FAD-bd_PCMH_sub1"/>
</dbReference>
<dbReference type="InterPro" id="IPR016169">
    <property type="entry name" value="FAD-bd_PCMH_sub2"/>
</dbReference>
<evidence type="ECO:0000313" key="8">
    <source>
        <dbReference type="EMBL" id="CAB4850753.1"/>
    </source>
</evidence>
<dbReference type="EMBL" id="CAEZYF010000010">
    <property type="protein sequence ID" value="CAB4725970.1"/>
    <property type="molecule type" value="Genomic_DNA"/>
</dbReference>
<gene>
    <name evidence="6" type="ORF">UFOPK2656_01774</name>
    <name evidence="7" type="ORF">UFOPK3099_01295</name>
    <name evidence="8" type="ORF">UFOPK3267_01296</name>
    <name evidence="9" type="ORF">UFOPK3651_02051</name>
    <name evidence="10" type="ORF">UFOPK3931_00089</name>
    <name evidence="5" type="ORF">UFOPK4189_01862</name>
</gene>
<keyword evidence="2" id="KW-0274">FAD</keyword>
<dbReference type="EMBL" id="CAFAAV010000087">
    <property type="protein sequence ID" value="CAB4819369.1"/>
    <property type="molecule type" value="Genomic_DNA"/>
</dbReference>
<evidence type="ECO:0000313" key="10">
    <source>
        <dbReference type="EMBL" id="CAB4970737.1"/>
    </source>
</evidence>
<dbReference type="InterPro" id="IPR005107">
    <property type="entry name" value="CO_DH_flav_C"/>
</dbReference>
<dbReference type="GO" id="GO:0016491">
    <property type="term" value="F:oxidoreductase activity"/>
    <property type="evidence" value="ECO:0007669"/>
    <property type="project" value="UniProtKB-KW"/>
</dbReference>
<evidence type="ECO:0000313" key="7">
    <source>
        <dbReference type="EMBL" id="CAB4819369.1"/>
    </source>
</evidence>
<reference evidence="8" key="1">
    <citation type="submission" date="2020-05" db="EMBL/GenBank/DDBJ databases">
        <authorList>
            <person name="Chiriac C."/>
            <person name="Salcher M."/>
            <person name="Ghai R."/>
            <person name="Kavagutti S V."/>
        </authorList>
    </citation>
    <scope>NUCLEOTIDE SEQUENCE</scope>
</reference>
<evidence type="ECO:0000256" key="2">
    <source>
        <dbReference type="ARBA" id="ARBA00022827"/>
    </source>
</evidence>
<dbReference type="GO" id="GO:0071949">
    <property type="term" value="F:FAD binding"/>
    <property type="evidence" value="ECO:0007669"/>
    <property type="project" value="InterPro"/>
</dbReference>
<keyword evidence="3" id="KW-0560">Oxidoreductase</keyword>
<dbReference type="EMBL" id="CAESGF010000010">
    <property type="protein sequence ID" value="CAB4364095.1"/>
    <property type="molecule type" value="Genomic_DNA"/>
</dbReference>
<evidence type="ECO:0000256" key="1">
    <source>
        <dbReference type="ARBA" id="ARBA00022630"/>
    </source>
</evidence>
<dbReference type="InterPro" id="IPR016166">
    <property type="entry name" value="FAD-bd_PCMH"/>
</dbReference>
<dbReference type="PANTHER" id="PTHR42659">
    <property type="entry name" value="XANTHINE DEHYDROGENASE SUBUNIT C-RELATED"/>
    <property type="match status" value="1"/>
</dbReference>
<dbReference type="PROSITE" id="PS51387">
    <property type="entry name" value="FAD_PCMH"/>
    <property type="match status" value="1"/>
</dbReference>
<dbReference type="InterPro" id="IPR051312">
    <property type="entry name" value="Diverse_Substr_Oxidored"/>
</dbReference>
<dbReference type="Gene3D" id="3.30.43.10">
    <property type="entry name" value="Uridine Diphospho-n-acetylenolpyruvylglucosamine Reductase, domain 2"/>
    <property type="match status" value="1"/>
</dbReference>
<dbReference type="Pfam" id="PF03450">
    <property type="entry name" value="CO_deh_flav_C"/>
    <property type="match status" value="1"/>
</dbReference>
<dbReference type="PANTHER" id="PTHR42659:SF2">
    <property type="entry name" value="XANTHINE DEHYDROGENASE SUBUNIT C-RELATED"/>
    <property type="match status" value="1"/>
</dbReference>
<evidence type="ECO:0000256" key="3">
    <source>
        <dbReference type="ARBA" id="ARBA00023002"/>
    </source>
</evidence>